<gene>
    <name evidence="1" type="ORF">BDV96DRAFT_606843</name>
</gene>
<organism evidence="1 2">
    <name type="scientific">Lophiotrema nucula</name>
    <dbReference type="NCBI Taxonomy" id="690887"/>
    <lineage>
        <taxon>Eukaryota</taxon>
        <taxon>Fungi</taxon>
        <taxon>Dikarya</taxon>
        <taxon>Ascomycota</taxon>
        <taxon>Pezizomycotina</taxon>
        <taxon>Dothideomycetes</taxon>
        <taxon>Pleosporomycetidae</taxon>
        <taxon>Pleosporales</taxon>
        <taxon>Lophiotremataceae</taxon>
        <taxon>Lophiotrema</taxon>
    </lineage>
</organism>
<dbReference type="InterPro" id="IPR032675">
    <property type="entry name" value="LRR_dom_sf"/>
</dbReference>
<accession>A0A6A5YJ85</accession>
<dbReference type="EMBL" id="ML977357">
    <property type="protein sequence ID" value="KAF2107033.1"/>
    <property type="molecule type" value="Genomic_DNA"/>
</dbReference>
<sequence length="270" mass="30266">MVFRVPHRRAGQWGQNYPDGFYSTKPETEYRRWPGPSISGYLGRKAPPPQPSYQRPTHPKEHTLAFVSEEQWEAEKLKSGIQFVCFMNTFPITSEHILAVSKASEEFRDGLLGFYCGDTRRGATNSVSSAAVAALAKACPNLKYIRIEGISEAFDEGLGAILESCTNLESLVLGAPDIKKPNFTLKLETIERLANEDLCMNLKYLEIAGADIDDPQDYEFFEYFSGLRKTPDKMWDIGKSLEIVKVSGGVSILWREGSVNSNGKYTARFD</sequence>
<protein>
    <submittedName>
        <fullName evidence="1">Uncharacterized protein</fullName>
    </submittedName>
</protein>
<dbReference type="Gene3D" id="3.80.10.10">
    <property type="entry name" value="Ribonuclease Inhibitor"/>
    <property type="match status" value="1"/>
</dbReference>
<reference evidence="1" key="1">
    <citation type="journal article" date="2020" name="Stud. Mycol.">
        <title>101 Dothideomycetes genomes: a test case for predicting lifestyles and emergence of pathogens.</title>
        <authorList>
            <person name="Haridas S."/>
            <person name="Albert R."/>
            <person name="Binder M."/>
            <person name="Bloem J."/>
            <person name="Labutti K."/>
            <person name="Salamov A."/>
            <person name="Andreopoulos B."/>
            <person name="Baker S."/>
            <person name="Barry K."/>
            <person name="Bills G."/>
            <person name="Bluhm B."/>
            <person name="Cannon C."/>
            <person name="Castanera R."/>
            <person name="Culley D."/>
            <person name="Daum C."/>
            <person name="Ezra D."/>
            <person name="Gonzalez J."/>
            <person name="Henrissat B."/>
            <person name="Kuo A."/>
            <person name="Liang C."/>
            <person name="Lipzen A."/>
            <person name="Lutzoni F."/>
            <person name="Magnuson J."/>
            <person name="Mondo S."/>
            <person name="Nolan M."/>
            <person name="Ohm R."/>
            <person name="Pangilinan J."/>
            <person name="Park H.-J."/>
            <person name="Ramirez L."/>
            <person name="Alfaro M."/>
            <person name="Sun H."/>
            <person name="Tritt A."/>
            <person name="Yoshinaga Y."/>
            <person name="Zwiers L.-H."/>
            <person name="Turgeon B."/>
            <person name="Goodwin S."/>
            <person name="Spatafora J."/>
            <person name="Crous P."/>
            <person name="Grigoriev I."/>
        </authorList>
    </citation>
    <scope>NUCLEOTIDE SEQUENCE</scope>
    <source>
        <strain evidence="1">CBS 627.86</strain>
    </source>
</reference>
<dbReference type="Proteomes" id="UP000799770">
    <property type="component" value="Unassembled WGS sequence"/>
</dbReference>
<dbReference type="SUPFAM" id="SSF52047">
    <property type="entry name" value="RNI-like"/>
    <property type="match status" value="1"/>
</dbReference>
<evidence type="ECO:0000313" key="1">
    <source>
        <dbReference type="EMBL" id="KAF2107033.1"/>
    </source>
</evidence>
<name>A0A6A5YJ85_9PLEO</name>
<evidence type="ECO:0000313" key="2">
    <source>
        <dbReference type="Proteomes" id="UP000799770"/>
    </source>
</evidence>
<keyword evidence="2" id="KW-1185">Reference proteome</keyword>
<dbReference type="AlphaFoldDB" id="A0A6A5YJ85"/>
<proteinExistence type="predicted"/>